<gene>
    <name evidence="1" type="ORF">WAE58_12340</name>
</gene>
<dbReference type="EMBL" id="JBBEUB010000003">
    <property type="protein sequence ID" value="MEJ2903222.1"/>
    <property type="molecule type" value="Genomic_DNA"/>
</dbReference>
<keyword evidence="2" id="KW-1185">Reference proteome</keyword>
<dbReference type="RefSeq" id="WP_337716563.1">
    <property type="nucleotide sequence ID" value="NZ_JBBEUB010000003.1"/>
</dbReference>
<name>A0ABU8NLU3_9SPHI</name>
<dbReference type="Proteomes" id="UP001378956">
    <property type="component" value="Unassembled WGS sequence"/>
</dbReference>
<protein>
    <submittedName>
        <fullName evidence="1">Uncharacterized protein</fullName>
    </submittedName>
</protein>
<evidence type="ECO:0000313" key="2">
    <source>
        <dbReference type="Proteomes" id="UP001378956"/>
    </source>
</evidence>
<proteinExistence type="predicted"/>
<accession>A0ABU8NLU3</accession>
<comment type="caution">
    <text evidence="1">The sequence shown here is derived from an EMBL/GenBank/DDBJ whole genome shotgun (WGS) entry which is preliminary data.</text>
</comment>
<sequence>MECLQGDFVQTIEGNTNVEGSREGDGVYRQLRHKRTIAKYADGL</sequence>
<organism evidence="1 2">
    <name type="scientific">Pedobacter panaciterrae</name>
    <dbReference type="NCBI Taxonomy" id="363849"/>
    <lineage>
        <taxon>Bacteria</taxon>
        <taxon>Pseudomonadati</taxon>
        <taxon>Bacteroidota</taxon>
        <taxon>Sphingobacteriia</taxon>
        <taxon>Sphingobacteriales</taxon>
        <taxon>Sphingobacteriaceae</taxon>
        <taxon>Pedobacter</taxon>
    </lineage>
</organism>
<evidence type="ECO:0000313" key="1">
    <source>
        <dbReference type="EMBL" id="MEJ2903222.1"/>
    </source>
</evidence>
<reference evidence="1 2" key="1">
    <citation type="submission" date="2024-03" db="EMBL/GenBank/DDBJ databases">
        <title>Sequence of Lycoming College Course Isolates.</title>
        <authorList>
            <person name="Plotts O."/>
            <person name="Newman J."/>
        </authorList>
    </citation>
    <scope>NUCLEOTIDE SEQUENCE [LARGE SCALE GENOMIC DNA]</scope>
    <source>
        <strain evidence="1 2">CJB-3</strain>
    </source>
</reference>